<dbReference type="Gene3D" id="1.10.357.10">
    <property type="entry name" value="Tetracycline Repressor, domain 2"/>
    <property type="match status" value="1"/>
</dbReference>
<comment type="caution">
    <text evidence="6">The sequence shown here is derived from an EMBL/GenBank/DDBJ whole genome shotgun (WGS) entry which is preliminary data.</text>
</comment>
<protein>
    <submittedName>
        <fullName evidence="6">TetR/AcrR family transcriptional regulator</fullName>
    </submittedName>
</protein>
<keyword evidence="7" id="KW-1185">Reference proteome</keyword>
<name>A0A6P2BTB9_9ACTN</name>
<dbReference type="PANTHER" id="PTHR30055">
    <property type="entry name" value="HTH-TYPE TRANSCRIPTIONAL REGULATOR RUTR"/>
    <property type="match status" value="1"/>
</dbReference>
<evidence type="ECO:0000313" key="7">
    <source>
        <dbReference type="Proteomes" id="UP000460272"/>
    </source>
</evidence>
<reference evidence="6 7" key="1">
    <citation type="submission" date="2018-11" db="EMBL/GenBank/DDBJ databases">
        <title>Trebonia kvetii gen.nov., sp.nov., a novel acidophilic actinobacterium, and proposal of the new actinobacterial family Treboniaceae fam. nov.</title>
        <authorList>
            <person name="Rapoport D."/>
            <person name="Sagova-Mareckova M."/>
            <person name="Sedlacek I."/>
            <person name="Provaznik J."/>
            <person name="Kralova S."/>
            <person name="Pavlinic D."/>
            <person name="Benes V."/>
            <person name="Kopecky J."/>
        </authorList>
    </citation>
    <scope>NUCLEOTIDE SEQUENCE [LARGE SCALE GENOMIC DNA]</scope>
    <source>
        <strain evidence="6 7">15Tr583</strain>
    </source>
</reference>
<evidence type="ECO:0000256" key="2">
    <source>
        <dbReference type="ARBA" id="ARBA00023125"/>
    </source>
</evidence>
<dbReference type="PRINTS" id="PR00455">
    <property type="entry name" value="HTHTETR"/>
</dbReference>
<evidence type="ECO:0000259" key="5">
    <source>
        <dbReference type="PROSITE" id="PS50977"/>
    </source>
</evidence>
<sequence length="199" mass="20931">MLSLRRRWRIIDAAAGLLREGGQAAVTTRGVAERAGVQAPAIYRLFGDKDGLLDAVAEHVMTGFAAAKASAVPAASPVGNLRRGWDMTIDFGLANPELFVLLADPARGRRSPAARAGIRLLAGRVHRVALTGRLLVSENHAIELIHAAGTGAILTILARPAGQRDRRLAEAMFDAVLGQILAPGNHPPNAAAHGADRDL</sequence>
<dbReference type="SUPFAM" id="SSF46689">
    <property type="entry name" value="Homeodomain-like"/>
    <property type="match status" value="1"/>
</dbReference>
<dbReference type="OrthoDB" id="3784817at2"/>
<dbReference type="Pfam" id="PF00440">
    <property type="entry name" value="TetR_N"/>
    <property type="match status" value="1"/>
</dbReference>
<feature type="domain" description="HTH tetR-type" evidence="5">
    <location>
        <begin position="4"/>
        <end position="64"/>
    </location>
</feature>
<dbReference type="InterPro" id="IPR001647">
    <property type="entry name" value="HTH_TetR"/>
</dbReference>
<dbReference type="Proteomes" id="UP000460272">
    <property type="component" value="Unassembled WGS sequence"/>
</dbReference>
<feature type="DNA-binding region" description="H-T-H motif" evidence="4">
    <location>
        <begin position="27"/>
        <end position="46"/>
    </location>
</feature>
<keyword evidence="3" id="KW-0804">Transcription</keyword>
<dbReference type="Gene3D" id="1.10.10.60">
    <property type="entry name" value="Homeodomain-like"/>
    <property type="match status" value="1"/>
</dbReference>
<organism evidence="6 7">
    <name type="scientific">Trebonia kvetii</name>
    <dbReference type="NCBI Taxonomy" id="2480626"/>
    <lineage>
        <taxon>Bacteria</taxon>
        <taxon>Bacillati</taxon>
        <taxon>Actinomycetota</taxon>
        <taxon>Actinomycetes</taxon>
        <taxon>Streptosporangiales</taxon>
        <taxon>Treboniaceae</taxon>
        <taxon>Trebonia</taxon>
    </lineage>
</organism>
<evidence type="ECO:0000256" key="1">
    <source>
        <dbReference type="ARBA" id="ARBA00023015"/>
    </source>
</evidence>
<evidence type="ECO:0000313" key="6">
    <source>
        <dbReference type="EMBL" id="TVZ02220.1"/>
    </source>
</evidence>
<dbReference type="InterPro" id="IPR050109">
    <property type="entry name" value="HTH-type_TetR-like_transc_reg"/>
</dbReference>
<evidence type="ECO:0000256" key="3">
    <source>
        <dbReference type="ARBA" id="ARBA00023163"/>
    </source>
</evidence>
<keyword evidence="2 4" id="KW-0238">DNA-binding</keyword>
<keyword evidence="1" id="KW-0805">Transcription regulation</keyword>
<evidence type="ECO:0000256" key="4">
    <source>
        <dbReference type="PROSITE-ProRule" id="PRU00335"/>
    </source>
</evidence>
<dbReference type="EMBL" id="RPFW01000005">
    <property type="protein sequence ID" value="TVZ02220.1"/>
    <property type="molecule type" value="Genomic_DNA"/>
</dbReference>
<gene>
    <name evidence="6" type="ORF">EAS64_25685</name>
</gene>
<dbReference type="GO" id="GO:0000976">
    <property type="term" value="F:transcription cis-regulatory region binding"/>
    <property type="evidence" value="ECO:0007669"/>
    <property type="project" value="TreeGrafter"/>
</dbReference>
<proteinExistence type="predicted"/>
<dbReference type="GO" id="GO:0003700">
    <property type="term" value="F:DNA-binding transcription factor activity"/>
    <property type="evidence" value="ECO:0007669"/>
    <property type="project" value="TreeGrafter"/>
</dbReference>
<dbReference type="AlphaFoldDB" id="A0A6P2BTB9"/>
<accession>A0A6P2BTB9</accession>
<dbReference type="InterPro" id="IPR009057">
    <property type="entry name" value="Homeodomain-like_sf"/>
</dbReference>
<dbReference type="PANTHER" id="PTHR30055:SF234">
    <property type="entry name" value="HTH-TYPE TRANSCRIPTIONAL REGULATOR BETI"/>
    <property type="match status" value="1"/>
</dbReference>
<dbReference type="PROSITE" id="PS50977">
    <property type="entry name" value="HTH_TETR_2"/>
    <property type="match status" value="1"/>
</dbReference>